<reference evidence="4" key="1">
    <citation type="journal article" date="2019" name="Int. J. Syst. Evol. Microbiol.">
        <title>The Global Catalogue of Microorganisms (GCM) 10K type strain sequencing project: providing services to taxonomists for standard genome sequencing and annotation.</title>
        <authorList>
            <consortium name="The Broad Institute Genomics Platform"/>
            <consortium name="The Broad Institute Genome Sequencing Center for Infectious Disease"/>
            <person name="Wu L."/>
            <person name="Ma J."/>
        </authorList>
    </citation>
    <scope>NUCLEOTIDE SEQUENCE [LARGE SCALE GENOMIC DNA]</scope>
    <source>
        <strain evidence="4">CCUG 70865</strain>
    </source>
</reference>
<keyword evidence="2" id="KW-0732">Signal</keyword>
<keyword evidence="4" id="KW-1185">Reference proteome</keyword>
<feature type="transmembrane region" description="Helical" evidence="1">
    <location>
        <begin position="42"/>
        <end position="62"/>
    </location>
</feature>
<feature type="signal peptide" evidence="2">
    <location>
        <begin position="1"/>
        <end position="23"/>
    </location>
</feature>
<keyword evidence="1" id="KW-1133">Transmembrane helix</keyword>
<dbReference type="RefSeq" id="WP_379817341.1">
    <property type="nucleotide sequence ID" value="NZ_JBHUDZ010000001.1"/>
</dbReference>
<organism evidence="3 4">
    <name type="scientific">Flavobacterium artemisiae</name>
    <dbReference type="NCBI Taxonomy" id="2126556"/>
    <lineage>
        <taxon>Bacteria</taxon>
        <taxon>Pseudomonadati</taxon>
        <taxon>Bacteroidota</taxon>
        <taxon>Flavobacteriia</taxon>
        <taxon>Flavobacteriales</taxon>
        <taxon>Flavobacteriaceae</taxon>
        <taxon>Flavobacterium</taxon>
    </lineage>
</organism>
<evidence type="ECO:0000313" key="3">
    <source>
        <dbReference type="EMBL" id="MFD1601261.1"/>
    </source>
</evidence>
<evidence type="ECO:0000256" key="1">
    <source>
        <dbReference type="SAM" id="Phobius"/>
    </source>
</evidence>
<keyword evidence="1" id="KW-0812">Transmembrane</keyword>
<evidence type="ECO:0008006" key="5">
    <source>
        <dbReference type="Google" id="ProtNLM"/>
    </source>
</evidence>
<gene>
    <name evidence="3" type="ORF">ACFSC2_00755</name>
</gene>
<dbReference type="Proteomes" id="UP001597138">
    <property type="component" value="Unassembled WGS sequence"/>
</dbReference>
<keyword evidence="1" id="KW-0472">Membrane</keyword>
<feature type="chain" id="PRO_5046126030" description="PEP-CTERM protein-sorting domain-containing protein" evidence="2">
    <location>
        <begin position="24"/>
        <end position="71"/>
    </location>
</feature>
<name>A0ABW4H7W0_9FLAO</name>
<accession>A0ABW4H7W0</accession>
<dbReference type="EMBL" id="JBHUDZ010000001">
    <property type="protein sequence ID" value="MFD1601261.1"/>
    <property type="molecule type" value="Genomic_DNA"/>
</dbReference>
<comment type="caution">
    <text evidence="3">The sequence shown here is derived from an EMBL/GenBank/DDBJ whole genome shotgun (WGS) entry which is preliminary data.</text>
</comment>
<sequence>MKKLQAPFLLIALVLLNFSVAFAQDLPDPDSPGVPVNPGIPINENIVFLMIAGTALGITVLYKNKIRKASV</sequence>
<protein>
    <recommendedName>
        <fullName evidence="5">PEP-CTERM protein-sorting domain-containing protein</fullName>
    </recommendedName>
</protein>
<evidence type="ECO:0000313" key="4">
    <source>
        <dbReference type="Proteomes" id="UP001597138"/>
    </source>
</evidence>
<proteinExistence type="predicted"/>
<evidence type="ECO:0000256" key="2">
    <source>
        <dbReference type="SAM" id="SignalP"/>
    </source>
</evidence>